<sequence>MSNEPDHNSFDSSSSLAFEPSSTIGLEFDEVLKVLECVWTSMASSGSPIPEEWRKERNFLQNLSFVDLLQPMANTSNVVSRASLLATQSKTVSQTLRILANEFEDEYASTTRCLQGLKPMCGLASLPNDVMILIVELIVTPDEKDEHLHSQRSWSALRLSHTSRYFRNLILSFPQLWNQINLHPESSTELTEACIRWSREIPLYIHLTVYMDTPERNEYHNVFSQVLAQAHRWRKLTLHALCYRRTKITSPEMFLRLRNNPPIVIGNSEQAAPPGTSLFAPLLQEIHIEKDKKLPRSSLESLASRFAWDAPRLKILNVTHYFPYDLSPISSVTTLDFTVRRTIFDYPRLLGALRSMRSLEDLRIRFEGVSEELSEDDVTFDAVSLTNVVKFALRFESCCLCMEEQTSARLAFYDALICPNVTKLHLQYHGTAPYRADRFLKLADKQFPSLSDLHLDLWHMNYSPGESAVHLVALSLHYIRRLETLSLQSKVPLYLWDGGVGGRQTLPPIRYLAIYVAHRALRGDSNLRQWIAHYAKQLQGRGDWERFVELTVCTERLRRDRRSIGLVTEERIPRDKVISWCES</sequence>
<reference evidence="1 2" key="1">
    <citation type="submission" date="2015-04" db="EMBL/GenBank/DDBJ databases">
        <title>Complete genome sequence of Schizopora paradoxa KUC8140, a cosmopolitan wood degrader in East Asia.</title>
        <authorList>
            <consortium name="DOE Joint Genome Institute"/>
            <person name="Min B."/>
            <person name="Park H."/>
            <person name="Jang Y."/>
            <person name="Kim J.-J."/>
            <person name="Kim K.H."/>
            <person name="Pangilinan J."/>
            <person name="Lipzen A."/>
            <person name="Riley R."/>
            <person name="Grigoriev I.V."/>
            <person name="Spatafora J.W."/>
            <person name="Choi I.-G."/>
        </authorList>
    </citation>
    <scope>NUCLEOTIDE SEQUENCE [LARGE SCALE GENOMIC DNA]</scope>
    <source>
        <strain evidence="1 2">KUC8140</strain>
    </source>
</reference>
<evidence type="ECO:0000313" key="2">
    <source>
        <dbReference type="Proteomes" id="UP000053477"/>
    </source>
</evidence>
<dbReference type="EMBL" id="KQ085897">
    <property type="protein sequence ID" value="KLO18197.1"/>
    <property type="molecule type" value="Genomic_DNA"/>
</dbReference>
<dbReference type="SUPFAM" id="SSF52047">
    <property type="entry name" value="RNI-like"/>
    <property type="match status" value="1"/>
</dbReference>
<dbReference type="InParanoid" id="A0A0H2S2T8"/>
<keyword evidence="2" id="KW-1185">Reference proteome</keyword>
<dbReference type="Proteomes" id="UP000053477">
    <property type="component" value="Unassembled WGS sequence"/>
</dbReference>
<gene>
    <name evidence="1" type="ORF">SCHPADRAFT_993802</name>
</gene>
<accession>A0A0H2S2T8</accession>
<proteinExistence type="predicted"/>
<dbReference type="AlphaFoldDB" id="A0A0H2S2T8"/>
<protein>
    <submittedName>
        <fullName evidence="1">Uncharacterized protein</fullName>
    </submittedName>
</protein>
<organism evidence="1 2">
    <name type="scientific">Schizopora paradoxa</name>
    <dbReference type="NCBI Taxonomy" id="27342"/>
    <lineage>
        <taxon>Eukaryota</taxon>
        <taxon>Fungi</taxon>
        <taxon>Dikarya</taxon>
        <taxon>Basidiomycota</taxon>
        <taxon>Agaricomycotina</taxon>
        <taxon>Agaricomycetes</taxon>
        <taxon>Hymenochaetales</taxon>
        <taxon>Schizoporaceae</taxon>
        <taxon>Schizopora</taxon>
    </lineage>
</organism>
<evidence type="ECO:0000313" key="1">
    <source>
        <dbReference type="EMBL" id="KLO18197.1"/>
    </source>
</evidence>
<name>A0A0H2S2T8_9AGAM</name>
<dbReference type="OrthoDB" id="3365698at2759"/>